<sequence length="206" mass="22598">MSATPEKRRSGRPRSEASREAALRAASELLDEQGYAGLSIEGIAARAGIGKRTIYRWWPTKGAVVMEAFLADISPRITFPTTDCPIADIKSQLRSVVTAYRGKDGRTVREIVALGRADMATMEAFVSDYLEPRREAAKKALIRIMDESVAEGADLDTIVDGLYGPIFFRLLVQHAPLDESFIERHVVIYLAGLRSEGLLNASVSEA</sequence>
<dbReference type="InterPro" id="IPR009057">
    <property type="entry name" value="Homeodomain-like_sf"/>
</dbReference>
<dbReference type="OrthoDB" id="9796019at2"/>
<evidence type="ECO:0000256" key="3">
    <source>
        <dbReference type="ARBA" id="ARBA00023163"/>
    </source>
</evidence>
<dbReference type="InterPro" id="IPR050109">
    <property type="entry name" value="HTH-type_TetR-like_transc_reg"/>
</dbReference>
<evidence type="ECO:0000256" key="2">
    <source>
        <dbReference type="ARBA" id="ARBA00023125"/>
    </source>
</evidence>
<evidence type="ECO:0000313" key="6">
    <source>
        <dbReference type="EMBL" id="ENO14942.1"/>
    </source>
</evidence>
<dbReference type="InterPro" id="IPR001647">
    <property type="entry name" value="HTH_TetR"/>
</dbReference>
<dbReference type="Pfam" id="PF16859">
    <property type="entry name" value="TetR_C_11"/>
    <property type="match status" value="1"/>
</dbReference>
<dbReference type="eggNOG" id="COG1309">
    <property type="taxonomic scope" value="Bacteria"/>
</dbReference>
<gene>
    <name evidence="6" type="ORF">J057_06316</name>
</gene>
<accession>N6WV79</accession>
<feature type="DNA-binding region" description="H-T-H motif" evidence="4">
    <location>
        <begin position="39"/>
        <end position="58"/>
    </location>
</feature>
<evidence type="ECO:0000256" key="1">
    <source>
        <dbReference type="ARBA" id="ARBA00023015"/>
    </source>
</evidence>
<organism evidence="6 7">
    <name type="scientific">Marinobacter nanhaiticus D15-8W</name>
    <dbReference type="NCBI Taxonomy" id="626887"/>
    <lineage>
        <taxon>Bacteria</taxon>
        <taxon>Pseudomonadati</taxon>
        <taxon>Pseudomonadota</taxon>
        <taxon>Gammaproteobacteria</taxon>
        <taxon>Pseudomonadales</taxon>
        <taxon>Marinobacteraceae</taxon>
        <taxon>Marinobacter</taxon>
    </lineage>
</organism>
<name>N6WV79_9GAMM</name>
<dbReference type="AlphaFoldDB" id="N6WV79"/>
<evidence type="ECO:0000259" key="5">
    <source>
        <dbReference type="PROSITE" id="PS50977"/>
    </source>
</evidence>
<dbReference type="Gene3D" id="1.10.10.60">
    <property type="entry name" value="Homeodomain-like"/>
    <property type="match status" value="1"/>
</dbReference>
<feature type="domain" description="HTH tetR-type" evidence="5">
    <location>
        <begin position="16"/>
        <end position="76"/>
    </location>
</feature>
<dbReference type="STRING" id="626887.J057_06316"/>
<reference evidence="6 7" key="1">
    <citation type="journal article" date="2013" name="Genome Announc.">
        <title>Genome Sequence of the Polycyclic Aromatic Hydrocarbon-Degrading Bacterium Strain Marinobacter nanhaiticus D15-8WT.</title>
        <authorList>
            <person name="Cui Z."/>
            <person name="Gao W."/>
            <person name="Li Q."/>
            <person name="Xu G."/>
            <person name="Zheng L."/>
        </authorList>
    </citation>
    <scope>NUCLEOTIDE SEQUENCE [LARGE SCALE GENOMIC DNA]</scope>
    <source>
        <strain evidence="6 7">D15-8W</strain>
    </source>
</reference>
<keyword evidence="2 4" id="KW-0238">DNA-binding</keyword>
<dbReference type="Proteomes" id="UP000013165">
    <property type="component" value="Unassembled WGS sequence"/>
</dbReference>
<dbReference type="PATRIC" id="fig|626887.3.peg.1262"/>
<dbReference type="SUPFAM" id="SSF48498">
    <property type="entry name" value="Tetracyclin repressor-like, C-terminal domain"/>
    <property type="match status" value="1"/>
</dbReference>
<dbReference type="PRINTS" id="PR00455">
    <property type="entry name" value="HTHTETR"/>
</dbReference>
<dbReference type="PANTHER" id="PTHR30055">
    <property type="entry name" value="HTH-TYPE TRANSCRIPTIONAL REGULATOR RUTR"/>
    <property type="match status" value="1"/>
</dbReference>
<dbReference type="EMBL" id="APLQ01000011">
    <property type="protein sequence ID" value="ENO14942.1"/>
    <property type="molecule type" value="Genomic_DNA"/>
</dbReference>
<keyword evidence="7" id="KW-1185">Reference proteome</keyword>
<proteinExistence type="predicted"/>
<dbReference type="RefSeq" id="WP_004579239.1">
    <property type="nucleotide sequence ID" value="NZ_AP028878.1"/>
</dbReference>
<dbReference type="SUPFAM" id="SSF46689">
    <property type="entry name" value="Homeodomain-like"/>
    <property type="match status" value="1"/>
</dbReference>
<dbReference type="HOGENOM" id="CLU_069356_25_6_6"/>
<dbReference type="Gene3D" id="1.10.357.10">
    <property type="entry name" value="Tetracycline Repressor, domain 2"/>
    <property type="match status" value="1"/>
</dbReference>
<dbReference type="Pfam" id="PF00440">
    <property type="entry name" value="TetR_N"/>
    <property type="match status" value="1"/>
</dbReference>
<keyword evidence="3" id="KW-0804">Transcription</keyword>
<evidence type="ECO:0000256" key="4">
    <source>
        <dbReference type="PROSITE-ProRule" id="PRU00335"/>
    </source>
</evidence>
<keyword evidence="1" id="KW-0805">Transcription regulation</keyword>
<dbReference type="InterPro" id="IPR011075">
    <property type="entry name" value="TetR_C"/>
</dbReference>
<dbReference type="GO" id="GO:0003700">
    <property type="term" value="F:DNA-binding transcription factor activity"/>
    <property type="evidence" value="ECO:0007669"/>
    <property type="project" value="TreeGrafter"/>
</dbReference>
<dbReference type="PROSITE" id="PS50977">
    <property type="entry name" value="HTH_TETR_2"/>
    <property type="match status" value="1"/>
</dbReference>
<comment type="caution">
    <text evidence="6">The sequence shown here is derived from an EMBL/GenBank/DDBJ whole genome shotgun (WGS) entry which is preliminary data.</text>
</comment>
<dbReference type="PANTHER" id="PTHR30055:SF148">
    <property type="entry name" value="TETR-FAMILY TRANSCRIPTIONAL REGULATOR"/>
    <property type="match status" value="1"/>
</dbReference>
<dbReference type="InterPro" id="IPR036271">
    <property type="entry name" value="Tet_transcr_reg_TetR-rel_C_sf"/>
</dbReference>
<protein>
    <submittedName>
        <fullName evidence="6">TetR/AcrR family transcriptional regulator</fullName>
    </submittedName>
</protein>
<dbReference type="GO" id="GO:0000976">
    <property type="term" value="F:transcription cis-regulatory region binding"/>
    <property type="evidence" value="ECO:0007669"/>
    <property type="project" value="TreeGrafter"/>
</dbReference>
<evidence type="ECO:0000313" key="7">
    <source>
        <dbReference type="Proteomes" id="UP000013165"/>
    </source>
</evidence>